<dbReference type="GO" id="GO:0048284">
    <property type="term" value="P:organelle fusion"/>
    <property type="evidence" value="ECO:0007669"/>
    <property type="project" value="TreeGrafter"/>
</dbReference>
<dbReference type="GO" id="GO:0007032">
    <property type="term" value="P:endosome organization"/>
    <property type="evidence" value="ECO:0007669"/>
    <property type="project" value="TreeGrafter"/>
</dbReference>
<comment type="subcellular location">
    <subcellularLocation>
        <location evidence="1">Endomembrane system</location>
        <topology evidence="1">Peripheral membrane protein</topology>
    </subcellularLocation>
</comment>
<feature type="region of interest" description="Disordered" evidence="6">
    <location>
        <begin position="725"/>
        <end position="744"/>
    </location>
</feature>
<dbReference type="InterPro" id="IPR057308">
    <property type="entry name" value="CHCR_PEP5_VPS11"/>
</dbReference>
<dbReference type="KEGG" id="bmic:BMR1_03g00200"/>
<keyword evidence="5" id="KW-0472">Membrane</keyword>
<dbReference type="VEuPathDB" id="PiroplasmaDB:BMR1_03g00200"/>
<dbReference type="Proteomes" id="UP000002899">
    <property type="component" value="Chromosome III"/>
</dbReference>
<sequence length="775" mass="88294">MFTSETLFSDLIKTEKLVSSCDCNGILACCYADGIARLVFNLGDWSTFSFVAFNSQLLGVNYASEVDHLIFWGSDHDSQPLFRTCDLTYLRSKLHESGAIIKIVRECALFQSRNVQNISNQPTFVEDTITRFSISPCGSVAAIGTKSQGVYLYKDYIISAKNPTFLQINNIQFINNPIKWLYVQTDLTLYVATESGVWQFAKDSYELTRYFIPPPYWGKIHNCLHFDDDKIIAYGDKLSFVSNWKTPLHSSDCTGAYKYKNYLIITTTGAVEIYYISGQIKFTAYVYKVESPLFVISASNGLFVISAITSIHLKELSLTYRIDYLIVKRRFKLALEICEHENAPKYLIDNVYRSYSEMLFRTGHIGQATRIYCDNVSCLEPSLVILKFANCSNLPYLSRYLVSLHEKGISKPRHTFILFQTFAHLYTRTPNSAKLWSEMKSFLSKFGESHSQSISGALETCRRSVSIDFVKQVAKLQSNHSLYLDILINDVQDYSGAVEYIKFLSIPDSCSALLQHGKVLTRHSDELIPLVRHVLEQSNANIDAFTPLFLSNDAHLRSLVDSDDVFSDHLSTSSFSAIMDAFLRYKSNDADRVWKLLNQRVFGESHLQIALVLVVFYNFADGIESIATKMRLHSLLFAINSNKLTQEYTGTDPVLWSEVLSKLVKLGKFDEVEQCLDHQHMSVSLPCILKLLGQNDKLPLRVAKKFLVSEFKKLRSAHKKAVQKLQQQKSSSEQMSTVKDTHKDDNGLSEDEFFKFLNGAHDPVDFISQQFKWCF</sequence>
<proteinExistence type="predicted"/>
<reference evidence="7 8" key="2">
    <citation type="journal article" date="2013" name="PLoS ONE">
        <title>Whole genome mapping and re-organization of the nuclear and mitochondrial genomes of Babesia microti isolates.</title>
        <authorList>
            <person name="Cornillot E."/>
            <person name="Dassouli A."/>
            <person name="Garg A."/>
            <person name="Pachikara N."/>
            <person name="Randazzo S."/>
            <person name="Depoix D."/>
            <person name="Carcy B."/>
            <person name="Delbecq S."/>
            <person name="Frutos R."/>
            <person name="Silva J.C."/>
            <person name="Sutton R."/>
            <person name="Krause P.J."/>
            <person name="Mamoun C.B."/>
        </authorList>
    </citation>
    <scope>NUCLEOTIDE SEQUENCE [LARGE SCALE GENOMIC DNA]</scope>
    <source>
        <strain evidence="7 8">RI</strain>
    </source>
</reference>
<keyword evidence="8" id="KW-1185">Reference proteome</keyword>
<reference evidence="7 8" key="3">
    <citation type="journal article" date="2016" name="Sci. Rep.">
        <title>Genome-wide diversity and gene expression profiling of Babesia microti isolates identify polymorphic genes that mediate host-pathogen interactions.</title>
        <authorList>
            <person name="Silva J.C."/>
            <person name="Cornillot E."/>
            <person name="McCracken C."/>
            <person name="Usmani-Brown S."/>
            <person name="Dwivedi A."/>
            <person name="Ifeonu O.O."/>
            <person name="Crabtree J."/>
            <person name="Gotia H.T."/>
            <person name="Virji A.Z."/>
            <person name="Reynes C."/>
            <person name="Colinge J."/>
            <person name="Kumar V."/>
            <person name="Lawres L."/>
            <person name="Pazzi J.E."/>
            <person name="Pablo J.V."/>
            <person name="Hung C."/>
            <person name="Brancato J."/>
            <person name="Kumari P."/>
            <person name="Orvis J."/>
            <person name="Tretina K."/>
            <person name="Chibucos M."/>
            <person name="Ott S."/>
            <person name="Sadzewicz L."/>
            <person name="Sengamalay N."/>
            <person name="Shetty A.C."/>
            <person name="Su Q."/>
            <person name="Tallon L."/>
            <person name="Fraser C.M."/>
            <person name="Frutos R."/>
            <person name="Molina D.M."/>
            <person name="Krause P.J."/>
            <person name="Ben Mamoun C."/>
        </authorList>
    </citation>
    <scope>NUCLEOTIDE SEQUENCE [LARGE SCALE GENOMIC DNA]</scope>
    <source>
        <strain evidence="7 8">RI</strain>
    </source>
</reference>
<dbReference type="GO" id="GO:0006904">
    <property type="term" value="P:vesicle docking involved in exocytosis"/>
    <property type="evidence" value="ECO:0007669"/>
    <property type="project" value="TreeGrafter"/>
</dbReference>
<dbReference type="GO" id="GO:0005768">
    <property type="term" value="C:endosome"/>
    <property type="evidence" value="ECO:0007669"/>
    <property type="project" value="TreeGrafter"/>
</dbReference>
<dbReference type="GO" id="GO:0030897">
    <property type="term" value="C:HOPS complex"/>
    <property type="evidence" value="ECO:0007669"/>
    <property type="project" value="TreeGrafter"/>
</dbReference>
<keyword evidence="4" id="KW-0862">Zinc</keyword>
<evidence type="ECO:0000256" key="3">
    <source>
        <dbReference type="ARBA" id="ARBA00022771"/>
    </source>
</evidence>
<evidence type="ECO:0000256" key="2">
    <source>
        <dbReference type="ARBA" id="ARBA00022723"/>
    </source>
</evidence>
<dbReference type="AlphaFoldDB" id="A0A0K3AQB5"/>
<keyword evidence="2" id="KW-0479">Metal-binding</keyword>
<dbReference type="Pfam" id="PF23356">
    <property type="entry name" value="TPR_PEP5_VPS11"/>
    <property type="match status" value="1"/>
</dbReference>
<dbReference type="OrthoDB" id="26184at2759"/>
<dbReference type="GeneID" id="24424675"/>
<dbReference type="GO" id="GO:0030674">
    <property type="term" value="F:protein-macromolecule adaptor activity"/>
    <property type="evidence" value="ECO:0007669"/>
    <property type="project" value="TreeGrafter"/>
</dbReference>
<name>A0A0K3AQB5_BABMR</name>
<gene>
    <name evidence="7" type="ORF">BMR1_03g00200</name>
</gene>
<accession>A0A0K3AQB5</accession>
<feature type="compositionally biased region" description="Low complexity" evidence="6">
    <location>
        <begin position="725"/>
        <end position="736"/>
    </location>
</feature>
<evidence type="ECO:0000256" key="5">
    <source>
        <dbReference type="ARBA" id="ARBA00023136"/>
    </source>
</evidence>
<dbReference type="EMBL" id="LN871598">
    <property type="protein sequence ID" value="CTQ40640.1"/>
    <property type="molecule type" value="Genomic_DNA"/>
</dbReference>
<dbReference type="PANTHER" id="PTHR23323">
    <property type="entry name" value="VACUOLAR PROTEIN SORTING-ASSOCIATED PROTEIN"/>
    <property type="match status" value="1"/>
</dbReference>
<evidence type="ECO:0000313" key="7">
    <source>
        <dbReference type="EMBL" id="CTQ40640.1"/>
    </source>
</evidence>
<evidence type="ECO:0000256" key="6">
    <source>
        <dbReference type="SAM" id="MobiDB-lite"/>
    </source>
</evidence>
<evidence type="ECO:0000313" key="8">
    <source>
        <dbReference type="Proteomes" id="UP000002899"/>
    </source>
</evidence>
<reference evidence="7 8" key="1">
    <citation type="journal article" date="2012" name="Nucleic Acids Res.">
        <title>Sequencing of the smallest Apicomplexan genome from the human pathogen Babesia microti.</title>
        <authorList>
            <person name="Cornillot E."/>
            <person name="Hadj-Kaddour K."/>
            <person name="Dassouli A."/>
            <person name="Noel B."/>
            <person name="Ranwez V."/>
            <person name="Vacherie B."/>
            <person name="Augagneur Y."/>
            <person name="Bres V."/>
            <person name="Duclos A."/>
            <person name="Randazzo S."/>
            <person name="Carcy B."/>
            <person name="Debierre-Grockiego F."/>
            <person name="Delbecq S."/>
            <person name="Moubri-Menage K."/>
            <person name="Shams-Eldin H."/>
            <person name="Usmani-Brown S."/>
            <person name="Bringaud F."/>
            <person name="Wincker P."/>
            <person name="Vivares C.P."/>
            <person name="Schwarz R.T."/>
            <person name="Schetters T.P."/>
            <person name="Krause P.J."/>
            <person name="Gorenflot A."/>
            <person name="Berry V."/>
            <person name="Barbe V."/>
            <person name="Ben Mamoun C."/>
        </authorList>
    </citation>
    <scope>NUCLEOTIDE SEQUENCE [LARGE SCALE GENOMIC DNA]</scope>
    <source>
        <strain evidence="7 8">RI</strain>
    </source>
</reference>
<dbReference type="RefSeq" id="XP_012648651.1">
    <property type="nucleotide sequence ID" value="XM_012793197.1"/>
</dbReference>
<dbReference type="GO" id="GO:0008270">
    <property type="term" value="F:zinc ion binding"/>
    <property type="evidence" value="ECO:0007669"/>
    <property type="project" value="UniProtKB-KW"/>
</dbReference>
<organism evidence="7 8">
    <name type="scientific">Babesia microti (strain RI)</name>
    <dbReference type="NCBI Taxonomy" id="1133968"/>
    <lineage>
        <taxon>Eukaryota</taxon>
        <taxon>Sar</taxon>
        <taxon>Alveolata</taxon>
        <taxon>Apicomplexa</taxon>
        <taxon>Aconoidasida</taxon>
        <taxon>Piroplasmida</taxon>
        <taxon>Babesiidae</taxon>
        <taxon>Babesia</taxon>
    </lineage>
</organism>
<keyword evidence="3" id="KW-0863">Zinc-finger</keyword>
<evidence type="ECO:0000256" key="1">
    <source>
        <dbReference type="ARBA" id="ARBA00004184"/>
    </source>
</evidence>
<evidence type="ECO:0000256" key="4">
    <source>
        <dbReference type="ARBA" id="ARBA00022833"/>
    </source>
</evidence>
<dbReference type="PANTHER" id="PTHR23323:SF24">
    <property type="entry name" value="VACUOLAR PROTEIN SORTING-ASSOCIATED PROTEIN 11 HOMOLOG"/>
    <property type="match status" value="1"/>
</dbReference>
<protein>
    <submittedName>
        <fullName evidence="7">Vacuolar protein sorting-associated protein 11 homolog</fullName>
    </submittedName>
</protein>
<dbReference type="GO" id="GO:0007033">
    <property type="term" value="P:vacuole organization"/>
    <property type="evidence" value="ECO:0007669"/>
    <property type="project" value="TreeGrafter"/>
</dbReference>